<dbReference type="SUPFAM" id="SSF141868">
    <property type="entry name" value="EAL domain-like"/>
    <property type="match status" value="1"/>
</dbReference>
<evidence type="ECO:0000256" key="1">
    <source>
        <dbReference type="SAM" id="Coils"/>
    </source>
</evidence>
<evidence type="ECO:0000313" key="7">
    <source>
        <dbReference type="Proteomes" id="UP000326678"/>
    </source>
</evidence>
<proteinExistence type="predicted"/>
<dbReference type="SMART" id="SM00065">
    <property type="entry name" value="GAF"/>
    <property type="match status" value="1"/>
</dbReference>
<dbReference type="Pfam" id="PF00563">
    <property type="entry name" value="EAL"/>
    <property type="match status" value="1"/>
</dbReference>
<sequence>MSREQTLTSENTLNSRTGFGLAALDLATVIKVSQALSDEIIQTKLLDKLMNSMIENAGARTGILLLQHESQSQWVPVVEGFVDKDNAILLPDKLIEKSPIYPVALINYVARTQSTLVLDDATEEQLFIDDTYIQNNRPKSVLCLPIIYQTQLKDILYLENNLAKGAFTQNHVKLLSLLASQAAISLENAELYQELQTYSQKLESNNAQLNQTNLSLAAEISDRQRREIEREQAQEALFQEKELAQVTLQSIGDAVITTDSQGLVRYLNPIAQQMTGWSQLEAQGLPLSEVFQIVNETTREPVVNPLEKAIREGHRIGLANHTILIARNGDEFAIDDSAAPIRASNGEIIGAVMVFHDVSRTRTLSRQLSWQASHDSLTGLLNRREFERHLEQTINDAKVHNQQHALCYLDLDQFKIVNDTCGHIAGDELLRQVTALFQSQVRKTDTLARIGGDEFGLLLNQCSLQQAQRVSNAIRQKVQELRFIWQEKLFTIGISIGLVIIDMQSKSVAHVLSLADAACYAAKNRGRNRVQVYQVDDVELLRHKGEMEWVTRITQALEENRFCLYYQTIIPVLPTQIEEQHYEVLLRLHDETGALVLPMAFIPAAERYNLMHLIDRWVIRTLFATQGQYYRDSWNDYQSRNQPCNSIYAINLSGASINDDQFIEFLDEQFALHQIPPQMICFEITETVAISNLAKASLFISELRSLGCRFALDDFGSGMSSFTYLKNLPVDFLKIDGSFIRQILDSSIDLAMVEAINNVGHIMGLKTIAEFVENDAILEKIKGLGVDYAQGYSIAKPCSLLWLSC</sequence>
<dbReference type="InterPro" id="IPR029787">
    <property type="entry name" value="Nucleotide_cyclase"/>
</dbReference>
<accession>A0A5P8WAY8</accession>
<dbReference type="InterPro" id="IPR003018">
    <property type="entry name" value="GAF"/>
</dbReference>
<dbReference type="SUPFAM" id="SSF55785">
    <property type="entry name" value="PYP-like sensor domain (PAS domain)"/>
    <property type="match status" value="1"/>
</dbReference>
<dbReference type="CDD" id="cd01949">
    <property type="entry name" value="GGDEF"/>
    <property type="match status" value="1"/>
</dbReference>
<dbReference type="NCBIfam" id="TIGR00229">
    <property type="entry name" value="sensory_box"/>
    <property type="match status" value="1"/>
</dbReference>
<dbReference type="InterPro" id="IPR013767">
    <property type="entry name" value="PAS_fold"/>
</dbReference>
<feature type="domain" description="EAL" evidence="4">
    <location>
        <begin position="546"/>
        <end position="805"/>
    </location>
</feature>
<dbReference type="InterPro" id="IPR029016">
    <property type="entry name" value="GAF-like_dom_sf"/>
</dbReference>
<dbReference type="Gene3D" id="3.30.450.40">
    <property type="match status" value="1"/>
</dbReference>
<dbReference type="AlphaFoldDB" id="A0A5P8WAY8"/>
<dbReference type="InterPro" id="IPR052155">
    <property type="entry name" value="Biofilm_reg_signaling"/>
</dbReference>
<dbReference type="CDD" id="cd00130">
    <property type="entry name" value="PAS"/>
    <property type="match status" value="1"/>
</dbReference>
<dbReference type="Gene3D" id="3.30.70.270">
    <property type="match status" value="1"/>
</dbReference>
<feature type="coiled-coil region" evidence="1">
    <location>
        <begin position="188"/>
        <end position="219"/>
    </location>
</feature>
<evidence type="ECO:0000313" key="6">
    <source>
        <dbReference type="EMBL" id="QFS49721.1"/>
    </source>
</evidence>
<dbReference type="Pfam" id="PF00990">
    <property type="entry name" value="GGDEF"/>
    <property type="match status" value="1"/>
</dbReference>
<reference evidence="6 7" key="1">
    <citation type="submission" date="2019-10" db="EMBL/GenBank/DDBJ databases">
        <title>Genomic and transcriptomic insights into the perfect genentic adaptation of a filamentous nitrogen-fixing cyanobacterium to rice fields.</title>
        <authorList>
            <person name="Chen Z."/>
        </authorList>
    </citation>
    <scope>NUCLEOTIDE SEQUENCE [LARGE SCALE GENOMIC DNA]</scope>
    <source>
        <strain evidence="6">CCNUC1</strain>
    </source>
</reference>
<dbReference type="InterPro" id="IPR035965">
    <property type="entry name" value="PAS-like_dom_sf"/>
</dbReference>
<organism evidence="6 7">
    <name type="scientific">Nostoc sphaeroides CCNUC1</name>
    <dbReference type="NCBI Taxonomy" id="2653204"/>
    <lineage>
        <taxon>Bacteria</taxon>
        <taxon>Bacillati</taxon>
        <taxon>Cyanobacteriota</taxon>
        <taxon>Cyanophyceae</taxon>
        <taxon>Nostocales</taxon>
        <taxon>Nostocaceae</taxon>
        <taxon>Nostoc</taxon>
    </lineage>
</organism>
<dbReference type="Gene3D" id="3.30.450.20">
    <property type="entry name" value="PAS domain"/>
    <property type="match status" value="1"/>
</dbReference>
<dbReference type="EMBL" id="CP045227">
    <property type="protein sequence ID" value="QFS49721.1"/>
    <property type="molecule type" value="Genomic_DNA"/>
</dbReference>
<dbReference type="Pfam" id="PF00989">
    <property type="entry name" value="PAS"/>
    <property type="match status" value="1"/>
</dbReference>
<evidence type="ECO:0000259" key="3">
    <source>
        <dbReference type="PROSITE" id="PS50113"/>
    </source>
</evidence>
<evidence type="ECO:0000259" key="5">
    <source>
        <dbReference type="PROSITE" id="PS50887"/>
    </source>
</evidence>
<dbReference type="SMART" id="SM00091">
    <property type="entry name" value="PAS"/>
    <property type="match status" value="1"/>
</dbReference>
<dbReference type="FunFam" id="3.30.70.270:FF:000001">
    <property type="entry name" value="Diguanylate cyclase domain protein"/>
    <property type="match status" value="1"/>
</dbReference>
<dbReference type="PROSITE" id="PS50883">
    <property type="entry name" value="EAL"/>
    <property type="match status" value="1"/>
</dbReference>
<evidence type="ECO:0000259" key="2">
    <source>
        <dbReference type="PROSITE" id="PS50112"/>
    </source>
</evidence>
<feature type="domain" description="PAS" evidence="2">
    <location>
        <begin position="240"/>
        <end position="313"/>
    </location>
</feature>
<dbReference type="SMART" id="SM00267">
    <property type="entry name" value="GGDEF"/>
    <property type="match status" value="1"/>
</dbReference>
<dbReference type="Gene3D" id="3.20.20.450">
    <property type="entry name" value="EAL domain"/>
    <property type="match status" value="1"/>
</dbReference>
<dbReference type="InterPro" id="IPR043128">
    <property type="entry name" value="Rev_trsase/Diguanyl_cyclase"/>
</dbReference>
<keyword evidence="1" id="KW-0175">Coiled coil</keyword>
<keyword evidence="7" id="KW-1185">Reference proteome</keyword>
<dbReference type="SUPFAM" id="SSF55781">
    <property type="entry name" value="GAF domain-like"/>
    <property type="match status" value="1"/>
</dbReference>
<dbReference type="KEGG" id="nsh:GXM_07215"/>
<dbReference type="PROSITE" id="PS50112">
    <property type="entry name" value="PAS"/>
    <property type="match status" value="1"/>
</dbReference>
<protein>
    <submittedName>
        <fullName evidence="6">PAS domain S-box protein</fullName>
    </submittedName>
</protein>
<dbReference type="RefSeq" id="WP_225892670.1">
    <property type="nucleotide sequence ID" value="NZ_CP045227.1"/>
</dbReference>
<dbReference type="InterPro" id="IPR000014">
    <property type="entry name" value="PAS"/>
</dbReference>
<dbReference type="PANTHER" id="PTHR44757:SF4">
    <property type="entry name" value="DIGUANYLATE CYCLASE DGCE-RELATED"/>
    <property type="match status" value="1"/>
</dbReference>
<dbReference type="PROSITE" id="PS50887">
    <property type="entry name" value="GGDEF"/>
    <property type="match status" value="1"/>
</dbReference>
<dbReference type="PANTHER" id="PTHR44757">
    <property type="entry name" value="DIGUANYLATE CYCLASE DGCP"/>
    <property type="match status" value="1"/>
</dbReference>
<dbReference type="SUPFAM" id="SSF55073">
    <property type="entry name" value="Nucleotide cyclase"/>
    <property type="match status" value="1"/>
</dbReference>
<dbReference type="NCBIfam" id="TIGR00254">
    <property type="entry name" value="GGDEF"/>
    <property type="match status" value="1"/>
</dbReference>
<dbReference type="InterPro" id="IPR001633">
    <property type="entry name" value="EAL_dom"/>
</dbReference>
<name>A0A5P8WAY8_9NOSO</name>
<dbReference type="InterPro" id="IPR000160">
    <property type="entry name" value="GGDEF_dom"/>
</dbReference>
<feature type="domain" description="PAC" evidence="3">
    <location>
        <begin position="318"/>
        <end position="370"/>
    </location>
</feature>
<dbReference type="GO" id="GO:0006355">
    <property type="term" value="P:regulation of DNA-templated transcription"/>
    <property type="evidence" value="ECO:0007669"/>
    <property type="project" value="InterPro"/>
</dbReference>
<dbReference type="InterPro" id="IPR000700">
    <property type="entry name" value="PAS-assoc_C"/>
</dbReference>
<feature type="domain" description="GGDEF" evidence="5">
    <location>
        <begin position="402"/>
        <end position="535"/>
    </location>
</feature>
<dbReference type="Proteomes" id="UP000326678">
    <property type="component" value="Chromosome Gxm2"/>
</dbReference>
<gene>
    <name evidence="6" type="ORF">GXM_07215</name>
</gene>
<dbReference type="Pfam" id="PF01590">
    <property type="entry name" value="GAF"/>
    <property type="match status" value="1"/>
</dbReference>
<dbReference type="InterPro" id="IPR035919">
    <property type="entry name" value="EAL_sf"/>
</dbReference>
<evidence type="ECO:0000259" key="4">
    <source>
        <dbReference type="PROSITE" id="PS50883"/>
    </source>
</evidence>
<dbReference type="PROSITE" id="PS50113">
    <property type="entry name" value="PAC"/>
    <property type="match status" value="1"/>
</dbReference>
<dbReference type="CDD" id="cd01948">
    <property type="entry name" value="EAL"/>
    <property type="match status" value="1"/>
</dbReference>
<dbReference type="SMART" id="SM00052">
    <property type="entry name" value="EAL"/>
    <property type="match status" value="1"/>
</dbReference>